<dbReference type="EMBL" id="JAUKUA010000003">
    <property type="protein sequence ID" value="KAK0720643.1"/>
    <property type="molecule type" value="Genomic_DNA"/>
</dbReference>
<feature type="compositionally biased region" description="Polar residues" evidence="1">
    <location>
        <begin position="37"/>
        <end position="52"/>
    </location>
</feature>
<gene>
    <name evidence="2" type="ORF">B0H67DRAFT_643871</name>
</gene>
<comment type="caution">
    <text evidence="2">The sequence shown here is derived from an EMBL/GenBank/DDBJ whole genome shotgun (WGS) entry which is preliminary data.</text>
</comment>
<keyword evidence="3" id="KW-1185">Reference proteome</keyword>
<evidence type="ECO:0000256" key="1">
    <source>
        <dbReference type="SAM" id="MobiDB-lite"/>
    </source>
</evidence>
<evidence type="ECO:0000313" key="2">
    <source>
        <dbReference type="EMBL" id="KAK0720643.1"/>
    </source>
</evidence>
<organism evidence="2 3">
    <name type="scientific">Lasiosphaeris hirsuta</name>
    <dbReference type="NCBI Taxonomy" id="260670"/>
    <lineage>
        <taxon>Eukaryota</taxon>
        <taxon>Fungi</taxon>
        <taxon>Dikarya</taxon>
        <taxon>Ascomycota</taxon>
        <taxon>Pezizomycotina</taxon>
        <taxon>Sordariomycetes</taxon>
        <taxon>Sordariomycetidae</taxon>
        <taxon>Sordariales</taxon>
        <taxon>Lasiosphaeriaceae</taxon>
        <taxon>Lasiosphaeris</taxon>
    </lineage>
</organism>
<dbReference type="Proteomes" id="UP001172102">
    <property type="component" value="Unassembled WGS sequence"/>
</dbReference>
<feature type="region of interest" description="Disordered" evidence="1">
    <location>
        <begin position="1"/>
        <end position="64"/>
    </location>
</feature>
<proteinExistence type="predicted"/>
<feature type="compositionally biased region" description="Polar residues" evidence="1">
    <location>
        <begin position="1"/>
        <end position="10"/>
    </location>
</feature>
<reference evidence="2" key="1">
    <citation type="submission" date="2023-06" db="EMBL/GenBank/DDBJ databases">
        <title>Genome-scale phylogeny and comparative genomics of the fungal order Sordariales.</title>
        <authorList>
            <consortium name="Lawrence Berkeley National Laboratory"/>
            <person name="Hensen N."/>
            <person name="Bonometti L."/>
            <person name="Westerberg I."/>
            <person name="Brannstrom I.O."/>
            <person name="Guillou S."/>
            <person name="Cros-Aarteil S."/>
            <person name="Calhoun S."/>
            <person name="Haridas S."/>
            <person name="Kuo A."/>
            <person name="Mondo S."/>
            <person name="Pangilinan J."/>
            <person name="Riley R."/>
            <person name="Labutti K."/>
            <person name="Andreopoulos B."/>
            <person name="Lipzen A."/>
            <person name="Chen C."/>
            <person name="Yanf M."/>
            <person name="Daum C."/>
            <person name="Ng V."/>
            <person name="Clum A."/>
            <person name="Steindorff A."/>
            <person name="Ohm R."/>
            <person name="Martin F."/>
            <person name="Silar P."/>
            <person name="Natvig D."/>
            <person name="Lalanne C."/>
            <person name="Gautier V."/>
            <person name="Ament-Velasquez S.L."/>
            <person name="Kruys A."/>
            <person name="Hutchinson M.I."/>
            <person name="Powell A.J."/>
            <person name="Barry K."/>
            <person name="Miller A.N."/>
            <person name="Grigoriev I.V."/>
            <person name="Debuchy R."/>
            <person name="Gladieux P."/>
            <person name="Thoren M.H."/>
            <person name="Johannesson H."/>
        </authorList>
    </citation>
    <scope>NUCLEOTIDE SEQUENCE</scope>
    <source>
        <strain evidence="2">SMH4607-1</strain>
    </source>
</reference>
<protein>
    <submittedName>
        <fullName evidence="2">Uncharacterized protein</fullName>
    </submittedName>
</protein>
<dbReference type="AlphaFoldDB" id="A0AA40ARG8"/>
<accession>A0AA40ARG8</accession>
<sequence length="137" mass="14195">MASSGENFATASEGGNPFGDTGSPSYGRGPPVLIFPPSNSDEGGNPYSTGRNKGNGKAPADIKPTTAEAKVVGNISGTEILNGFRAAFKPSGPVREQQLLLGLTELKHPIKVVRIVIIFKGGITITLESTCIVLRTA</sequence>
<name>A0AA40ARG8_9PEZI</name>
<evidence type="ECO:0000313" key="3">
    <source>
        <dbReference type="Proteomes" id="UP001172102"/>
    </source>
</evidence>